<dbReference type="PANTHER" id="PTHR43211:SF1">
    <property type="entry name" value="BLL6422 PROTEIN"/>
    <property type="match status" value="1"/>
</dbReference>
<dbReference type="InterPro" id="IPR011234">
    <property type="entry name" value="Fumarylacetoacetase-like_C"/>
</dbReference>
<gene>
    <name evidence="2" type="ORF">J5Y06_06370</name>
</gene>
<dbReference type="EMBL" id="JAGIYY010000001">
    <property type="protein sequence ID" value="MBP0438267.1"/>
    <property type="molecule type" value="Genomic_DNA"/>
</dbReference>
<reference evidence="2" key="1">
    <citation type="submission" date="2021-03" db="EMBL/GenBank/DDBJ databases">
        <title>Genome sequencing and assembly of Tianweitania sediminis.</title>
        <authorList>
            <person name="Chhetri G."/>
        </authorList>
    </citation>
    <scope>NUCLEOTIDE SEQUENCE</scope>
    <source>
        <strain evidence="2">Z8</strain>
    </source>
</reference>
<sequence length="321" mass="34965">MKLATFVTTKGENHVGAVIDGDTRVLDLTGAASGDPRFASMLALIDAGDAALEDARRLLDAHGSDSSLVHALGDVVLLSPLPEPRQMRDGMSYETHIRKSGRGMRHLMSGGDMSKVDEQDLPPLGEVYSQIPIYYITNRMTVAGPDATVHWPRYSMVMDYELEYGIVVGKTGANITEENARDHIFGYTIFNDFSARDQQGLEMPGWLGPAKGKSFDGGNVLGPWIVTKDEIEDPYTLKAAVRVNGETRCETTTAGMLFSFEKILAHMSQDETVFAGEFIGSGTMPNGCGLETGRFLEDGDVVELDVEKIGVLRNTVVRQKA</sequence>
<dbReference type="SUPFAM" id="SSF56529">
    <property type="entry name" value="FAH"/>
    <property type="match status" value="1"/>
</dbReference>
<comment type="caution">
    <text evidence="2">The sequence shown here is derived from an EMBL/GenBank/DDBJ whole genome shotgun (WGS) entry which is preliminary data.</text>
</comment>
<dbReference type="GO" id="GO:0016787">
    <property type="term" value="F:hydrolase activity"/>
    <property type="evidence" value="ECO:0007669"/>
    <property type="project" value="UniProtKB-KW"/>
</dbReference>
<dbReference type="InterPro" id="IPR036663">
    <property type="entry name" value="Fumarylacetoacetase_C_sf"/>
</dbReference>
<evidence type="ECO:0000313" key="3">
    <source>
        <dbReference type="Proteomes" id="UP000666240"/>
    </source>
</evidence>
<protein>
    <submittedName>
        <fullName evidence="2">Fumarylacetoacetate hydrolase family protein</fullName>
    </submittedName>
</protein>
<evidence type="ECO:0000259" key="1">
    <source>
        <dbReference type="Pfam" id="PF01557"/>
    </source>
</evidence>
<keyword evidence="2" id="KW-0378">Hydrolase</keyword>
<proteinExistence type="predicted"/>
<evidence type="ECO:0000313" key="2">
    <source>
        <dbReference type="EMBL" id="MBP0438267.1"/>
    </source>
</evidence>
<dbReference type="Gene3D" id="3.90.850.10">
    <property type="entry name" value="Fumarylacetoacetase-like, C-terminal domain"/>
    <property type="match status" value="1"/>
</dbReference>
<dbReference type="Proteomes" id="UP000666240">
    <property type="component" value="Unassembled WGS sequence"/>
</dbReference>
<feature type="domain" description="Fumarylacetoacetase-like C-terminal" evidence="1">
    <location>
        <begin position="129"/>
        <end position="317"/>
    </location>
</feature>
<dbReference type="PANTHER" id="PTHR43211">
    <property type="entry name" value="FUMARYLACETOACETATE HYDROLASE"/>
    <property type="match status" value="1"/>
</dbReference>
<keyword evidence="3" id="KW-1185">Reference proteome</keyword>
<dbReference type="RefSeq" id="WP_209334180.1">
    <property type="nucleotide sequence ID" value="NZ_JAGIYY010000001.1"/>
</dbReference>
<dbReference type="AlphaFoldDB" id="A0A8J7R5Q3"/>
<name>A0A8J7R5Q3_9HYPH</name>
<accession>A0A8J7R5Q3</accession>
<organism evidence="2 3">
    <name type="scientific">Tianweitania sediminis</name>
    <dbReference type="NCBI Taxonomy" id="1502156"/>
    <lineage>
        <taxon>Bacteria</taxon>
        <taxon>Pseudomonadati</taxon>
        <taxon>Pseudomonadota</taxon>
        <taxon>Alphaproteobacteria</taxon>
        <taxon>Hyphomicrobiales</taxon>
        <taxon>Phyllobacteriaceae</taxon>
        <taxon>Tianweitania</taxon>
    </lineage>
</organism>
<dbReference type="Pfam" id="PF01557">
    <property type="entry name" value="FAA_hydrolase"/>
    <property type="match status" value="1"/>
</dbReference>